<name>A0AAV1WL74_LUPLU</name>
<dbReference type="EMBL" id="CAXHTB010000007">
    <property type="protein sequence ID" value="CAL0310105.1"/>
    <property type="molecule type" value="Genomic_DNA"/>
</dbReference>
<gene>
    <name evidence="2" type="ORF">LLUT_LOCUS11165</name>
</gene>
<sequence length="106" mass="11649">MAGTLRNGVMKWGKSEALEEATQLPTHQEFKAAILGSVGGENAKRKRSSKMKTGTKRRSNGGGGKGGNTKGNTRMDKVRRTKLMIIDVLSLFYVVMCNGRKTGYRR</sequence>
<dbReference type="AlphaFoldDB" id="A0AAV1WL74"/>
<evidence type="ECO:0000313" key="2">
    <source>
        <dbReference type="EMBL" id="CAL0310105.1"/>
    </source>
</evidence>
<organism evidence="2 3">
    <name type="scientific">Lupinus luteus</name>
    <name type="common">European yellow lupine</name>
    <dbReference type="NCBI Taxonomy" id="3873"/>
    <lineage>
        <taxon>Eukaryota</taxon>
        <taxon>Viridiplantae</taxon>
        <taxon>Streptophyta</taxon>
        <taxon>Embryophyta</taxon>
        <taxon>Tracheophyta</taxon>
        <taxon>Spermatophyta</taxon>
        <taxon>Magnoliopsida</taxon>
        <taxon>eudicotyledons</taxon>
        <taxon>Gunneridae</taxon>
        <taxon>Pentapetalae</taxon>
        <taxon>rosids</taxon>
        <taxon>fabids</taxon>
        <taxon>Fabales</taxon>
        <taxon>Fabaceae</taxon>
        <taxon>Papilionoideae</taxon>
        <taxon>50 kb inversion clade</taxon>
        <taxon>genistoids sensu lato</taxon>
        <taxon>core genistoids</taxon>
        <taxon>Genisteae</taxon>
        <taxon>Lupinus</taxon>
    </lineage>
</organism>
<feature type="region of interest" description="Disordered" evidence="1">
    <location>
        <begin position="35"/>
        <end position="76"/>
    </location>
</feature>
<feature type="compositionally biased region" description="Basic residues" evidence="1">
    <location>
        <begin position="44"/>
        <end position="59"/>
    </location>
</feature>
<feature type="compositionally biased region" description="Gly residues" evidence="1">
    <location>
        <begin position="60"/>
        <end position="69"/>
    </location>
</feature>
<evidence type="ECO:0000256" key="1">
    <source>
        <dbReference type="SAM" id="MobiDB-lite"/>
    </source>
</evidence>
<protein>
    <submittedName>
        <fullName evidence="2">Uncharacterized protein</fullName>
    </submittedName>
</protein>
<evidence type="ECO:0000313" key="3">
    <source>
        <dbReference type="Proteomes" id="UP001497480"/>
    </source>
</evidence>
<keyword evidence="3" id="KW-1185">Reference proteome</keyword>
<dbReference type="Proteomes" id="UP001497480">
    <property type="component" value="Unassembled WGS sequence"/>
</dbReference>
<proteinExistence type="predicted"/>
<reference evidence="2 3" key="1">
    <citation type="submission" date="2024-03" db="EMBL/GenBank/DDBJ databases">
        <authorList>
            <person name="Martinez-Hernandez J."/>
        </authorList>
    </citation>
    <scope>NUCLEOTIDE SEQUENCE [LARGE SCALE GENOMIC DNA]</scope>
</reference>
<accession>A0AAV1WL74</accession>
<comment type="caution">
    <text evidence="2">The sequence shown here is derived from an EMBL/GenBank/DDBJ whole genome shotgun (WGS) entry which is preliminary data.</text>
</comment>